<protein>
    <recommendedName>
        <fullName evidence="3">Type II toxin-antitoxin system RelE/ParE family toxin</fullName>
    </recommendedName>
</protein>
<evidence type="ECO:0000313" key="1">
    <source>
        <dbReference type="EMBL" id="MDT2811275.1"/>
    </source>
</evidence>
<sequence>MATIATSYTPFIATFFPKPAEETKLLDFIQTKLPIYVAQRSPKIKPVTGSQHLYELKVRIGADFYRLAYRYEANQIQALYLTKTLRKVHFDREVLRFLRSSS</sequence>
<accession>A0AAW8U2H0</accession>
<evidence type="ECO:0000313" key="2">
    <source>
        <dbReference type="Proteomes" id="UP001256711"/>
    </source>
</evidence>
<reference evidence="1" key="1">
    <citation type="submission" date="2023-03" db="EMBL/GenBank/DDBJ databases">
        <authorList>
            <person name="Shen W."/>
            <person name="Cai J."/>
        </authorList>
    </citation>
    <scope>NUCLEOTIDE SEQUENCE</scope>
    <source>
        <strain evidence="1">B226-2</strain>
    </source>
</reference>
<dbReference type="EMBL" id="JARQBJ010000006">
    <property type="protein sequence ID" value="MDT2811275.1"/>
    <property type="molecule type" value="Genomic_DNA"/>
</dbReference>
<organism evidence="1 2">
    <name type="scientific">Enterococcus asini</name>
    <dbReference type="NCBI Taxonomy" id="57732"/>
    <lineage>
        <taxon>Bacteria</taxon>
        <taxon>Bacillati</taxon>
        <taxon>Bacillota</taxon>
        <taxon>Bacilli</taxon>
        <taxon>Lactobacillales</taxon>
        <taxon>Enterococcaceae</taxon>
        <taxon>Enterococcus</taxon>
    </lineage>
</organism>
<evidence type="ECO:0008006" key="3">
    <source>
        <dbReference type="Google" id="ProtNLM"/>
    </source>
</evidence>
<dbReference type="Proteomes" id="UP001256711">
    <property type="component" value="Unassembled WGS sequence"/>
</dbReference>
<comment type="caution">
    <text evidence="1">The sequence shown here is derived from an EMBL/GenBank/DDBJ whole genome shotgun (WGS) entry which is preliminary data.</text>
</comment>
<dbReference type="AlphaFoldDB" id="A0AAW8U2H0"/>
<dbReference type="RefSeq" id="WP_311835780.1">
    <property type="nucleotide sequence ID" value="NZ_JARQBJ010000006.1"/>
</dbReference>
<gene>
    <name evidence="1" type="ORF">P7H43_12360</name>
</gene>
<name>A0AAW8U2H0_9ENTE</name>
<proteinExistence type="predicted"/>